<dbReference type="Gene3D" id="3.30.420.10">
    <property type="entry name" value="Ribonuclease H-like superfamily/Ribonuclease H"/>
    <property type="match status" value="1"/>
</dbReference>
<evidence type="ECO:0000259" key="1">
    <source>
        <dbReference type="PROSITE" id="PS50994"/>
    </source>
</evidence>
<dbReference type="InterPro" id="IPR040676">
    <property type="entry name" value="DUF5641"/>
</dbReference>
<dbReference type="InterPro" id="IPR021109">
    <property type="entry name" value="Peptidase_aspartic_dom_sf"/>
</dbReference>
<dbReference type="InterPro" id="IPR012337">
    <property type="entry name" value="RNaseH-like_sf"/>
</dbReference>
<evidence type="ECO:0000313" key="2">
    <source>
        <dbReference type="Proteomes" id="UP001652740"/>
    </source>
</evidence>
<dbReference type="PANTHER" id="PTHR47331:SF1">
    <property type="entry name" value="GAG-LIKE PROTEIN"/>
    <property type="match status" value="1"/>
</dbReference>
<dbReference type="SUPFAM" id="SSF56672">
    <property type="entry name" value="DNA/RNA polymerases"/>
    <property type="match status" value="1"/>
</dbReference>
<dbReference type="InterPro" id="IPR001584">
    <property type="entry name" value="Integrase_cat-core"/>
</dbReference>
<reference evidence="3" key="1">
    <citation type="submission" date="2025-08" db="UniProtKB">
        <authorList>
            <consortium name="RefSeq"/>
        </authorList>
    </citation>
    <scope>IDENTIFICATION</scope>
    <source>
        <tissue evidence="3">Whole larvae</tissue>
    </source>
</reference>
<dbReference type="Pfam" id="PF18701">
    <property type="entry name" value="DUF5641"/>
    <property type="match status" value="1"/>
</dbReference>
<dbReference type="PANTHER" id="PTHR47331">
    <property type="entry name" value="PHD-TYPE DOMAIN-CONTAINING PROTEIN"/>
    <property type="match status" value="1"/>
</dbReference>
<dbReference type="SUPFAM" id="SSF53098">
    <property type="entry name" value="Ribonuclease H-like"/>
    <property type="match status" value="1"/>
</dbReference>
<dbReference type="InterPro" id="IPR043128">
    <property type="entry name" value="Rev_trsase/Diguanyl_cyclase"/>
</dbReference>
<evidence type="ECO:0000313" key="3">
    <source>
        <dbReference type="RefSeq" id="XP_052753099.1"/>
    </source>
</evidence>
<dbReference type="InterPro" id="IPR008042">
    <property type="entry name" value="Retrotrans_Pao"/>
</dbReference>
<dbReference type="Pfam" id="PF05380">
    <property type="entry name" value="Peptidase_A17"/>
    <property type="match status" value="1"/>
</dbReference>
<dbReference type="GeneID" id="128201151"/>
<accession>A0ABM3MPI3</accession>
<dbReference type="InterPro" id="IPR036397">
    <property type="entry name" value="RNaseH_sf"/>
</dbReference>
<feature type="domain" description="Integrase catalytic" evidence="1">
    <location>
        <begin position="1068"/>
        <end position="1255"/>
    </location>
</feature>
<keyword evidence="2" id="KW-1185">Reference proteome</keyword>
<proteinExistence type="predicted"/>
<dbReference type="Proteomes" id="UP001652740">
    <property type="component" value="Unplaced"/>
</dbReference>
<organism evidence="2 3">
    <name type="scientific">Galleria mellonella</name>
    <name type="common">Greater wax moth</name>
    <dbReference type="NCBI Taxonomy" id="7137"/>
    <lineage>
        <taxon>Eukaryota</taxon>
        <taxon>Metazoa</taxon>
        <taxon>Ecdysozoa</taxon>
        <taxon>Arthropoda</taxon>
        <taxon>Hexapoda</taxon>
        <taxon>Insecta</taxon>
        <taxon>Pterygota</taxon>
        <taxon>Neoptera</taxon>
        <taxon>Endopterygota</taxon>
        <taxon>Lepidoptera</taxon>
        <taxon>Glossata</taxon>
        <taxon>Ditrysia</taxon>
        <taxon>Pyraloidea</taxon>
        <taxon>Pyralidae</taxon>
        <taxon>Galleriinae</taxon>
        <taxon>Galleria</taxon>
    </lineage>
</organism>
<name>A0ABM3MPI3_GALME</name>
<dbReference type="Gene3D" id="3.10.10.10">
    <property type="entry name" value="HIV Type 1 Reverse Transcriptase, subunit A, domain 1"/>
    <property type="match status" value="1"/>
</dbReference>
<sequence length="1369" mass="154084">MVKLVGSSDAELFLSSALAPFLHFENKIEEKELPTFSDLLKFLECEIRKLESSAVPDSNTSMRRRMPAPAAVRAAHAVIQNHSTTSCKYCGTAGHFIVKCEKFLGLTPTIRKRHVISNNLCFRCLNSHNIAQCQYNRNCYKCNSPKHHSLLHFDLPAGARERQQQSPSNHIMSNTNAPDHVPQVTIPAATVQSTSTSVNNVFGGMSSQAIPCGTYQHTVLLATATVRVLDSHGYYLEARALLDGGSQSTFISENCANKLGLKRFKSNVVTVTGLSDIPVSGCKGVVNLTIIPKYADLPVLFTTATVLNKITRNLPGFSLSPRLEDNYRGLVLADEQFFISREIDILIGADLIGDIYLGGGTIKVHDHLPRAMNTVFGHVLTGPVTFMATDPCPRTTHSSHTFYSNISTDDILKRFWEIEDLPHAVKNPMDMECESIFVSTHQRDKGGRYVVHLPFLSNKPLLGDSVPLAKKRFLAMEKRLQRNDSLRKKYVDFMRDYAEKGHMSLCVGKPEDYVSGCFYIICHHGIFKVGSENIRVVFDASGSTSNGVSLNDCLHAGPKLQRDIMEIICRFRLHKYVFTTDIRMMFRQILINPKDWPYQLIFWRESPDMPLQLYQLNTVTYGMKSSPYLAIRTLRQLAEDEESRFPAAARLLRTSVYMDDILGGADTLEEAQNLKRDLTGLLKLGGFDLSKWTSNTAELLRDISEEDLEKPRIFVDNADGPSFIKILGIQWDPSNDSFSYHTKLNDNVICTKRFILSTVARTFDPLGWISPIILQGKILMQRLWLLKLSWDDKPPADIVADWQGILKDLPVIESFNLKRFALGDSKICSIHGFADASELGYGAAVYLRAVNNCGEVTVTLMMAKSRVSPVKSKLTIPKLELCGATLLVRLTKYVVDSIQNEVDIEDIVCWSDSTIVLSWLRISPHLLQTFEGNRVSQIVNSGVDIKWRHLPSEMNPADVASRGCRASELLEHTLWWGPSWLKGQADTWPQNIMKKAEGDLPGLRKTMVKVHMVQTEANPIFTRFSSLTVLLAVVAYCFRFINNSKNPNHKVTGVLTAKERQFALLRLIKLVQTTAFANDLDCINRKSLCSLGLRRLMPFVTTKCIHLECVTDLSTDSFLAALTRFTSRRGLPSVIRSDNGTNYVGTNRHLDEVQRYLASREVQAELSGTAAKQNINWRFNAPAAPHFGGLFEATVKAAKTLLRRVIGDQVLTFEELVTVFTRVEAVLNCRPLCPLTQDPQDFEVLTPAHFLIGRSLLSVPEYNFEDIPNSRLNRYNLIQALSQRFWRKWSERYLHTLQIRNKWMSPTDPPKVDDLVLIKDENLPPLKWRLGRILELLPGKDSVVRVVKLKTATGTITRPVVKICRLPSN</sequence>
<gene>
    <name evidence="3" type="primary">LOC128201151</name>
</gene>
<dbReference type="PROSITE" id="PS50994">
    <property type="entry name" value="INTEGRASE"/>
    <property type="match status" value="1"/>
</dbReference>
<dbReference type="RefSeq" id="XP_052753099.1">
    <property type="nucleotide sequence ID" value="XM_052897139.1"/>
</dbReference>
<dbReference type="Gene3D" id="3.30.70.270">
    <property type="match status" value="1"/>
</dbReference>
<dbReference type="Gene3D" id="2.40.70.10">
    <property type="entry name" value="Acid Proteases"/>
    <property type="match status" value="1"/>
</dbReference>
<protein>
    <submittedName>
        <fullName evidence="3">Uncharacterized protein LOC128201151</fullName>
    </submittedName>
</protein>
<dbReference type="InterPro" id="IPR043502">
    <property type="entry name" value="DNA/RNA_pol_sf"/>
</dbReference>